<sequence length="83" mass="8563">MADDEKTKQLTVYSGKMGSITASSARLRRAAPRPAVDLAGGKTGAVAASVARLRHTQGQPKVVADPLPVRWWHGGTAARAAGG</sequence>
<protein>
    <submittedName>
        <fullName evidence="1">Uncharacterized protein</fullName>
    </submittedName>
</protein>
<dbReference type="AlphaFoldDB" id="M7Z266"/>
<dbReference type="EMBL" id="KD193165">
    <property type="protein sequence ID" value="EMS53541.1"/>
    <property type="molecule type" value="Genomic_DNA"/>
</dbReference>
<organism evidence="1">
    <name type="scientific">Triticum urartu</name>
    <name type="common">Red wild einkorn</name>
    <name type="synonym">Crithodium urartu</name>
    <dbReference type="NCBI Taxonomy" id="4572"/>
    <lineage>
        <taxon>Eukaryota</taxon>
        <taxon>Viridiplantae</taxon>
        <taxon>Streptophyta</taxon>
        <taxon>Embryophyta</taxon>
        <taxon>Tracheophyta</taxon>
        <taxon>Spermatophyta</taxon>
        <taxon>Magnoliopsida</taxon>
        <taxon>Liliopsida</taxon>
        <taxon>Poales</taxon>
        <taxon>Poaceae</taxon>
        <taxon>BOP clade</taxon>
        <taxon>Pooideae</taxon>
        <taxon>Triticodae</taxon>
        <taxon>Triticeae</taxon>
        <taxon>Triticinae</taxon>
        <taxon>Triticum</taxon>
    </lineage>
</organism>
<proteinExistence type="predicted"/>
<name>M7Z266_TRIUA</name>
<reference evidence="1" key="1">
    <citation type="journal article" date="2013" name="Nature">
        <title>Draft genome of the wheat A-genome progenitor Triticum urartu.</title>
        <authorList>
            <person name="Ling H.Q."/>
            <person name="Zhao S."/>
            <person name="Liu D."/>
            <person name="Wang J."/>
            <person name="Sun H."/>
            <person name="Zhang C."/>
            <person name="Fan H."/>
            <person name="Li D."/>
            <person name="Dong L."/>
            <person name="Tao Y."/>
            <person name="Gao C."/>
            <person name="Wu H."/>
            <person name="Li Y."/>
            <person name="Cui Y."/>
            <person name="Guo X."/>
            <person name="Zheng S."/>
            <person name="Wang B."/>
            <person name="Yu K."/>
            <person name="Liang Q."/>
            <person name="Yang W."/>
            <person name="Lou X."/>
            <person name="Chen J."/>
            <person name="Feng M."/>
            <person name="Jian J."/>
            <person name="Zhang X."/>
            <person name="Luo G."/>
            <person name="Jiang Y."/>
            <person name="Liu J."/>
            <person name="Wang Z."/>
            <person name="Sha Y."/>
            <person name="Zhang B."/>
            <person name="Wu H."/>
            <person name="Tang D."/>
            <person name="Shen Q."/>
            <person name="Xue P."/>
            <person name="Zou S."/>
            <person name="Wang X."/>
            <person name="Liu X."/>
            <person name="Wang F."/>
            <person name="Yang Y."/>
            <person name="An X."/>
            <person name="Dong Z."/>
            <person name="Zhang K."/>
            <person name="Zhang X."/>
            <person name="Luo M.C."/>
            <person name="Dvorak J."/>
            <person name="Tong Y."/>
            <person name="Wang J."/>
            <person name="Yang H."/>
            <person name="Li Z."/>
            <person name="Wang D."/>
            <person name="Zhang A."/>
            <person name="Wang J."/>
        </authorList>
    </citation>
    <scope>NUCLEOTIDE SEQUENCE</scope>
</reference>
<gene>
    <name evidence="1" type="ORF">TRIUR3_26626</name>
</gene>
<accession>M7Z266</accession>
<evidence type="ECO:0000313" key="1">
    <source>
        <dbReference type="EMBL" id="EMS53541.1"/>
    </source>
</evidence>